<evidence type="ECO:0000256" key="1">
    <source>
        <dbReference type="ARBA" id="ARBA00004328"/>
    </source>
</evidence>
<accession>A0A517TV20</accession>
<dbReference type="SUPFAM" id="SSF56563">
    <property type="entry name" value="Major capsid protein gp5"/>
    <property type="match status" value="1"/>
</dbReference>
<feature type="domain" description="Phage capsid-like C-terminal" evidence="2">
    <location>
        <begin position="240"/>
        <end position="452"/>
    </location>
</feature>
<evidence type="ECO:0000313" key="4">
    <source>
        <dbReference type="Proteomes" id="UP000317909"/>
    </source>
</evidence>
<reference evidence="3 4" key="1">
    <citation type="submission" date="2019-02" db="EMBL/GenBank/DDBJ databases">
        <title>Deep-cultivation of Planctomycetes and their phenomic and genomic characterization uncovers novel biology.</title>
        <authorList>
            <person name="Wiegand S."/>
            <person name="Jogler M."/>
            <person name="Boedeker C."/>
            <person name="Pinto D."/>
            <person name="Vollmers J."/>
            <person name="Rivas-Marin E."/>
            <person name="Kohn T."/>
            <person name="Peeters S.H."/>
            <person name="Heuer A."/>
            <person name="Rast P."/>
            <person name="Oberbeckmann S."/>
            <person name="Bunk B."/>
            <person name="Jeske O."/>
            <person name="Meyerdierks A."/>
            <person name="Storesund J.E."/>
            <person name="Kallscheuer N."/>
            <person name="Luecker S."/>
            <person name="Lage O.M."/>
            <person name="Pohl T."/>
            <person name="Merkel B.J."/>
            <person name="Hornburger P."/>
            <person name="Mueller R.-W."/>
            <person name="Bruemmer F."/>
            <person name="Labrenz M."/>
            <person name="Spormann A.M."/>
            <person name="Op den Camp H."/>
            <person name="Overmann J."/>
            <person name="Amann R."/>
            <person name="Jetten M.S.M."/>
            <person name="Mascher T."/>
            <person name="Medema M.H."/>
            <person name="Devos D.P."/>
            <person name="Kaster A.-K."/>
            <person name="Ovreas L."/>
            <person name="Rohde M."/>
            <person name="Galperin M.Y."/>
            <person name="Jogler C."/>
        </authorList>
    </citation>
    <scope>NUCLEOTIDE SEQUENCE [LARGE SCALE GENOMIC DNA]</scope>
    <source>
        <strain evidence="3 4">I41</strain>
    </source>
</reference>
<dbReference type="NCBIfam" id="TIGR01554">
    <property type="entry name" value="major_cap_HK97"/>
    <property type="match status" value="1"/>
</dbReference>
<evidence type="ECO:0000259" key="2">
    <source>
        <dbReference type="Pfam" id="PF05065"/>
    </source>
</evidence>
<dbReference type="AlphaFoldDB" id="A0A517TV20"/>
<dbReference type="Pfam" id="PF05065">
    <property type="entry name" value="Phage_capsid"/>
    <property type="match status" value="1"/>
</dbReference>
<dbReference type="EMBL" id="CP036339">
    <property type="protein sequence ID" value="QDT72214.1"/>
    <property type="molecule type" value="Genomic_DNA"/>
</dbReference>
<protein>
    <submittedName>
        <fullName evidence="3">Phage capsid family protein</fullName>
    </submittedName>
</protein>
<dbReference type="InterPro" id="IPR024455">
    <property type="entry name" value="Phage_capsid"/>
</dbReference>
<dbReference type="RefSeq" id="WP_145431806.1">
    <property type="nucleotide sequence ID" value="NZ_CP036339.1"/>
</dbReference>
<dbReference type="Proteomes" id="UP000317909">
    <property type="component" value="Chromosome"/>
</dbReference>
<name>A0A517TV20_9BACT</name>
<comment type="subcellular location">
    <subcellularLocation>
        <location evidence="1">Virion</location>
    </subcellularLocation>
</comment>
<evidence type="ECO:0000313" key="3">
    <source>
        <dbReference type="EMBL" id="QDT72214.1"/>
    </source>
</evidence>
<keyword evidence="4" id="KW-1185">Reference proteome</keyword>
<gene>
    <name evidence="3" type="ORF">I41_13840</name>
</gene>
<dbReference type="KEGG" id="llh:I41_13840"/>
<organism evidence="3 4">
    <name type="scientific">Lacipirellula limnantheis</name>
    <dbReference type="NCBI Taxonomy" id="2528024"/>
    <lineage>
        <taxon>Bacteria</taxon>
        <taxon>Pseudomonadati</taxon>
        <taxon>Planctomycetota</taxon>
        <taxon>Planctomycetia</taxon>
        <taxon>Pirellulales</taxon>
        <taxon>Lacipirellulaceae</taxon>
        <taxon>Lacipirellula</taxon>
    </lineage>
</organism>
<proteinExistence type="predicted"/>
<dbReference type="InterPro" id="IPR054612">
    <property type="entry name" value="Phage_capsid-like_C"/>
</dbReference>
<dbReference type="OrthoDB" id="261962at2"/>
<sequence>MVIKQALRDYLVELNLAKASWEHNAPFAEAAMAALESGKLTPEKFSELQYGKDSDVSKRITPSKVFGGDSIRVKKPSERYSNVKSVGKHAKTGLPVTDEHGKQVETVSELEKFQAGCWLKYTAAKSGLPVQMAEHEREAVEEIFAEQAFCGKIGGVYENDIPGSRVKALISDSTSGGVELNPTFFDSAVITFPLLHSEFLPRIDLRDMPRGAAVETASIGNPTVFWGGGLDGTSTSPFDTSSLVAEIAATVRPVTVAVEVGRDFLSDAAADVGRILVENIGQRMLAELDKVIIKGDGLTQPQGIFNASGLTDIGNPTGGNGAAPQVSDLERLLFGVPKQYRNASMRCAFFGNDVTYSRIRGIAVGASDARRVFGMDHGSYSVLEHPFLISNDLGNAYCGFGALAKYRLWRRMAQEVRWTMEGRELALKNLALLTVRGRYAGKVVDGAAFAFTDNAQA</sequence>